<accession>A0ACC0JYQ4</accession>
<name>A0ACC0JYQ4_CHOFU</name>
<organism evidence="1 2">
    <name type="scientific">Choristoneura fumiferana</name>
    <name type="common">Spruce budworm moth</name>
    <name type="synonym">Archips fumiferana</name>
    <dbReference type="NCBI Taxonomy" id="7141"/>
    <lineage>
        <taxon>Eukaryota</taxon>
        <taxon>Metazoa</taxon>
        <taxon>Ecdysozoa</taxon>
        <taxon>Arthropoda</taxon>
        <taxon>Hexapoda</taxon>
        <taxon>Insecta</taxon>
        <taxon>Pterygota</taxon>
        <taxon>Neoptera</taxon>
        <taxon>Endopterygota</taxon>
        <taxon>Lepidoptera</taxon>
        <taxon>Glossata</taxon>
        <taxon>Ditrysia</taxon>
        <taxon>Tortricoidea</taxon>
        <taxon>Tortricidae</taxon>
        <taxon>Tortricinae</taxon>
        <taxon>Choristoneura</taxon>
    </lineage>
</organism>
<protein>
    <submittedName>
        <fullName evidence="1">Uncharacterized protein</fullName>
    </submittedName>
</protein>
<comment type="caution">
    <text evidence="1">The sequence shown here is derived from an EMBL/GenBank/DDBJ whole genome shotgun (WGS) entry which is preliminary data.</text>
</comment>
<sequence>MRTSKNIVLFTLIVMNFVDQPTPEVTIEQGTLSGRISANGLVFEYLGIPYATTNQSSRFKEPFPPPKWEGVFRATDDSTACPQDNFLVIRGTEDCLKINVFVPVYAERPLPVMVFVHGGAFFLGDGGKVFYGPQFLLNHDVILVTFNYRLGILGFLCLGIKEAPGNAGLKDQLAALRWVKRNIEAFGGDSNRITVFGVSAGAASISLLIASGKVDGIIHRAIIQSGSAVAHWSITRKPVWVASYVLKSLGHDTKDPHELYNILSKMSSRELAALPHEKPLEPYLDTQLIHLPCIEKPFPGTESLITDYPFNLFKKNPTNISIIHGTNSEEGLFFVAYDEEEGIKHRDGKFLMATDLEFETCEEAVNVSKVIHKFYFGDKRINTESIMELSELYKHIHFEMPSIIESEIISEAPNPAPSWEGVFKATDHIYMCPQNSKTGTVGREDCLTINVYVPTMTTGPLPVMVYIHGGAFALGSGGKFVYGPDFLVKHGVIIVTFNYRLGALGFMCLGIKEAPGNAGLKDQLAALRWVKKNIAAFGGDPDNITAFGESAGATSLSLLVASDAANGLFKRAIIQSGSSIANWAINRKPVWVYSLIAKQLGYDTEDPHELYKIFKDLPVKDFLRTRPRKPLDKFFDTQLLHLPCVEKSFPGIEPIITDLPYNIFQRKKLNISLMYGSNSKEGLYLISEETPQTVDERNGRYLFASDLQFKDENTAEIVAKEVKEFYFGKDIIDMTKILNMSEMYTHLYFEMPVLIESETLIKNTDKPIYNYYFDYAGSRNALKYISGHRNKDGACHADDLFYLFKPDFMRFWITKEDRRIIDSMTEMWTNFAKYGYVE</sequence>
<evidence type="ECO:0000313" key="1">
    <source>
        <dbReference type="EMBL" id="KAI8429307.1"/>
    </source>
</evidence>
<reference evidence="1 2" key="1">
    <citation type="journal article" date="2022" name="Genome Biol. Evol.">
        <title>The Spruce Budworm Genome: Reconstructing the Evolutionary History of Antifreeze Proteins.</title>
        <authorList>
            <person name="Beliveau C."/>
            <person name="Gagne P."/>
            <person name="Picq S."/>
            <person name="Vernygora O."/>
            <person name="Keeling C.I."/>
            <person name="Pinkney K."/>
            <person name="Doucet D."/>
            <person name="Wen F."/>
            <person name="Johnston J.S."/>
            <person name="Maaroufi H."/>
            <person name="Boyle B."/>
            <person name="Laroche J."/>
            <person name="Dewar K."/>
            <person name="Juretic N."/>
            <person name="Blackburn G."/>
            <person name="Nisole A."/>
            <person name="Brunet B."/>
            <person name="Brandao M."/>
            <person name="Lumley L."/>
            <person name="Duan J."/>
            <person name="Quan G."/>
            <person name="Lucarotti C.J."/>
            <person name="Roe A.D."/>
            <person name="Sperling F.A.H."/>
            <person name="Levesque R.C."/>
            <person name="Cusson M."/>
        </authorList>
    </citation>
    <scope>NUCLEOTIDE SEQUENCE [LARGE SCALE GENOMIC DNA]</scope>
    <source>
        <strain evidence="1">Glfc:IPQL:Cfum</strain>
    </source>
</reference>
<evidence type="ECO:0000313" key="2">
    <source>
        <dbReference type="Proteomes" id="UP001064048"/>
    </source>
</evidence>
<proteinExistence type="predicted"/>
<dbReference type="Proteomes" id="UP001064048">
    <property type="component" value="Chromosome 12"/>
</dbReference>
<keyword evidence="2" id="KW-1185">Reference proteome</keyword>
<gene>
    <name evidence="1" type="ORF">MSG28_007804</name>
</gene>
<dbReference type="EMBL" id="CM046112">
    <property type="protein sequence ID" value="KAI8429307.1"/>
    <property type="molecule type" value="Genomic_DNA"/>
</dbReference>